<keyword evidence="3" id="KW-1185">Reference proteome</keyword>
<dbReference type="InterPro" id="IPR010730">
    <property type="entry name" value="HET"/>
</dbReference>
<dbReference type="PANTHER" id="PTHR24148">
    <property type="entry name" value="ANKYRIN REPEAT DOMAIN-CONTAINING PROTEIN 39 HOMOLOG-RELATED"/>
    <property type="match status" value="1"/>
</dbReference>
<evidence type="ECO:0000259" key="1">
    <source>
        <dbReference type="Pfam" id="PF06985"/>
    </source>
</evidence>
<evidence type="ECO:0000313" key="2">
    <source>
        <dbReference type="EMBL" id="KAK8161331.1"/>
    </source>
</evidence>
<dbReference type="EMBL" id="JBBWUH010000007">
    <property type="protein sequence ID" value="KAK8161331.1"/>
    <property type="molecule type" value="Genomic_DNA"/>
</dbReference>
<feature type="non-terminal residue" evidence="2">
    <location>
        <position position="123"/>
    </location>
</feature>
<dbReference type="PANTHER" id="PTHR24148:SF64">
    <property type="entry name" value="HETEROKARYON INCOMPATIBILITY DOMAIN-CONTAINING PROTEIN"/>
    <property type="match status" value="1"/>
</dbReference>
<dbReference type="InterPro" id="IPR052895">
    <property type="entry name" value="HetReg/Transcr_Mod"/>
</dbReference>
<evidence type="ECO:0000313" key="3">
    <source>
        <dbReference type="Proteomes" id="UP001456524"/>
    </source>
</evidence>
<accession>A0ABR1XMP5</accession>
<sequence>PVHESLWRFLHWAWNQRMCSTWIWTDKICLNQKDGTEKDQQIPRMCDIFQQNAEKVLAWLDMTEGEGNHLVPAMDFGMYEQRPFQILDEVPVETMNAVMKLSDLGYWSRVWIVQECAIAKKVV</sequence>
<name>A0ABR1XMP5_9PEZI</name>
<proteinExistence type="predicted"/>
<comment type="caution">
    <text evidence="2">The sequence shown here is derived from an EMBL/GenBank/DDBJ whole genome shotgun (WGS) entry which is preliminary data.</text>
</comment>
<gene>
    <name evidence="2" type="ORF">IWX90DRAFT_360839</name>
</gene>
<organism evidence="2 3">
    <name type="scientific">Phyllosticta citrichinensis</name>
    <dbReference type="NCBI Taxonomy" id="1130410"/>
    <lineage>
        <taxon>Eukaryota</taxon>
        <taxon>Fungi</taxon>
        <taxon>Dikarya</taxon>
        <taxon>Ascomycota</taxon>
        <taxon>Pezizomycotina</taxon>
        <taxon>Dothideomycetes</taxon>
        <taxon>Dothideomycetes incertae sedis</taxon>
        <taxon>Botryosphaeriales</taxon>
        <taxon>Phyllostictaceae</taxon>
        <taxon>Phyllosticta</taxon>
    </lineage>
</organism>
<protein>
    <submittedName>
        <fullName evidence="2">Heterokaryon incompatibility protein-domain-containing protein</fullName>
    </submittedName>
</protein>
<feature type="domain" description="Heterokaryon incompatibility" evidence="1">
    <location>
        <begin position="20"/>
        <end position="115"/>
    </location>
</feature>
<reference evidence="2 3" key="1">
    <citation type="journal article" date="2022" name="G3 (Bethesda)">
        <title>Enemy or ally: a genomic approach to elucidate the lifestyle of Phyllosticta citrichinaensis.</title>
        <authorList>
            <person name="Buijs V.A."/>
            <person name="Groenewald J.Z."/>
            <person name="Haridas S."/>
            <person name="LaButti K.M."/>
            <person name="Lipzen A."/>
            <person name="Martin F.M."/>
            <person name="Barry K."/>
            <person name="Grigoriev I.V."/>
            <person name="Crous P.W."/>
            <person name="Seidl M.F."/>
        </authorList>
    </citation>
    <scope>NUCLEOTIDE SEQUENCE [LARGE SCALE GENOMIC DNA]</scope>
    <source>
        <strain evidence="2 3">CBS 129764</strain>
    </source>
</reference>
<dbReference type="Pfam" id="PF06985">
    <property type="entry name" value="HET"/>
    <property type="match status" value="1"/>
</dbReference>
<dbReference type="Proteomes" id="UP001456524">
    <property type="component" value="Unassembled WGS sequence"/>
</dbReference>
<feature type="non-terminal residue" evidence="2">
    <location>
        <position position="1"/>
    </location>
</feature>